<dbReference type="InterPro" id="IPR002935">
    <property type="entry name" value="SAM_O-MeTrfase"/>
</dbReference>
<dbReference type="InterPro" id="IPR002885">
    <property type="entry name" value="PPR_rpt"/>
</dbReference>
<dbReference type="Proteomes" id="UP001642484">
    <property type="component" value="Unassembled WGS sequence"/>
</dbReference>
<dbReference type="Gene3D" id="1.25.40.10">
    <property type="entry name" value="Tetratricopeptide repeat domain"/>
    <property type="match status" value="3"/>
</dbReference>
<feature type="compositionally biased region" description="Basic and acidic residues" evidence="6">
    <location>
        <begin position="285"/>
        <end position="295"/>
    </location>
</feature>
<gene>
    <name evidence="7" type="ORF">CCMP2556_LOCUS53857</name>
</gene>
<sequence length="1319" mass="143537">MAKSLHHSLRLASSSRPWGVFHHRQLHHFRDERRLKHPGNRFLRPVPAPLLPQTCPSTAIGVVPLAGLCPSPKAGETGFAYFHPDNCDEAVRFPLHEMKLSDDARAGYTWATGAFDGRGAGSLKNSITGFNSWGGPIFFDDIFAKSKYRLATGEETTAAASSNVDSASKAEEAEEVDHVKEKPSKSTKEKQLETDEIEHPKSKKVWAKRASGMTGESAENSELEPQKKKRKALASAEAVPDEVKILKTEKKKKKITTAETIAEEVTIPQTGKKKKNPMASAAIAEEVKIRQTEKKEKKKNTMASAEAIPEEVKIRRAEHKKKKSTTAEAAEEVNIPETEKKKKGTKTRAPAGAVVEKVDTTTDKRKKKASALAEAVLKETPQTKRNKKTQKTASHTEGALIQKVQVEKSASSIDPSHPNVAGESAQWVEKDWNTGFETRGSEDDECARPLACTSGNLSRSLVGTPRKVPSSRDAAVALRRAAPEECVARLRAAWSKKGRELRGQSLELNVFHAASVLTACRGQWRWALEVLGELEGLAVEGDDVSSSAAVACCRDHWEMALALLMHFHRQNTWNLRTHGAVLSACAAAQRWQDAWSLLTWLEDAELQADVVSYGTAINACDWQQALKLLEVMESKRCEANQVCYTAAMTSGPPWPVVLQLFTAKRADRPALNAALSALARARERSLCLELLRSVRSADRSSYNIAITACGEDGWPWALHLLHELGDDADPTSVARAIGSCEALGRWRIALALLKDQKDPACLRAAISSCGASAQWQRALQLLNRLDHLEIFCGTAAVSACGNAGRWDVALSLVHEFRPVLNTFAFAALLMACGNAQRWQTAVLLLGTSEDFSVESNAFCYSAAISACGKASEWPHAVALLGRMRDGFVEPNEICLNAALSACERAACWRQALLLASQSPRTDAAGLHVLLCCAERVGHWTLALSLLAQHPAVSASALDAACMACCRAQRWEEAIWLADELLEQPRPGKRLEVLAALKNVFERGHPERSQELLLGLAEHASSKEFPAGLPQVLRSAAAVERGDMKVLMVGLRQALGPIAATGRLPYQKEVALLRHVLRFAQFGRANEVEEAMDSFGGELGAAGGWAKFAGGSKADVLLHAVSGAPTSSILDVGAYCGGSALRLSRRFAGAHVVAIELDPTVAAMAKVLLSFAGLSSRVELRTGHSRQLLPQLKHRFGAVFLDLWGSQYAEVLSLLRGRLVPGAVLVADNVLRTAAGEFLWRLAHHGAAPGFHTQVMPVTEVVKQDEEDWMSVTVVNRGDANIFEVPPSIRELQGNSERWRQRATNVGMEPEATDVYPSPL</sequence>
<accession>A0ABP0SVH8</accession>
<evidence type="ECO:0000313" key="7">
    <source>
        <dbReference type="EMBL" id="CAK9116210.1"/>
    </source>
</evidence>
<keyword evidence="1" id="KW-0489">Methyltransferase</keyword>
<feature type="repeat" description="PPR" evidence="5">
    <location>
        <begin position="856"/>
        <end position="890"/>
    </location>
</feature>
<keyword evidence="3" id="KW-0949">S-adenosyl-L-methionine</keyword>
<dbReference type="PANTHER" id="PTHR47938:SF35">
    <property type="entry name" value="PENTATRICOPEPTIDE REPEAT-CONTAINING PROTEIN 4, MITOCHONDRIAL-RELATED"/>
    <property type="match status" value="1"/>
</dbReference>
<feature type="region of interest" description="Disordered" evidence="6">
    <location>
        <begin position="155"/>
        <end position="235"/>
    </location>
</feature>
<dbReference type="InterPro" id="IPR029063">
    <property type="entry name" value="SAM-dependent_MTases_sf"/>
</dbReference>
<comment type="caution">
    <text evidence="7">The sequence shown here is derived from an EMBL/GenBank/DDBJ whole genome shotgun (WGS) entry which is preliminary data.</text>
</comment>
<feature type="compositionally biased region" description="Basic and acidic residues" evidence="6">
    <location>
        <begin position="168"/>
        <end position="200"/>
    </location>
</feature>
<evidence type="ECO:0008006" key="9">
    <source>
        <dbReference type="Google" id="ProtNLM"/>
    </source>
</evidence>
<name>A0ABP0SVH8_9DINO</name>
<dbReference type="InterPro" id="IPR011990">
    <property type="entry name" value="TPR-like_helical_dom_sf"/>
</dbReference>
<dbReference type="PANTHER" id="PTHR47938">
    <property type="entry name" value="RESPIRATORY COMPLEX I CHAPERONE (CIA84), PUTATIVE (AFU_ORTHOLOGUE AFUA_2G06020)-RELATED"/>
    <property type="match status" value="1"/>
</dbReference>
<keyword evidence="8" id="KW-1185">Reference proteome</keyword>
<dbReference type="SUPFAM" id="SSF53335">
    <property type="entry name" value="S-adenosyl-L-methionine-dependent methyltransferases"/>
    <property type="match status" value="1"/>
</dbReference>
<reference evidence="7 8" key="1">
    <citation type="submission" date="2024-02" db="EMBL/GenBank/DDBJ databases">
        <authorList>
            <person name="Chen Y."/>
            <person name="Shah S."/>
            <person name="Dougan E. K."/>
            <person name="Thang M."/>
            <person name="Chan C."/>
        </authorList>
    </citation>
    <scope>NUCLEOTIDE SEQUENCE [LARGE SCALE GENOMIC DNA]</scope>
</reference>
<proteinExistence type="inferred from homology"/>
<dbReference type="PROSITE" id="PS51375">
    <property type="entry name" value="PPR"/>
    <property type="match status" value="1"/>
</dbReference>
<comment type="similarity">
    <text evidence="4">Belongs to the class I-like SAM-binding methyltransferase superfamily. Cation-dependent O-methyltransferase family.</text>
</comment>
<evidence type="ECO:0000256" key="6">
    <source>
        <dbReference type="SAM" id="MobiDB-lite"/>
    </source>
</evidence>
<evidence type="ECO:0000256" key="3">
    <source>
        <dbReference type="ARBA" id="ARBA00022691"/>
    </source>
</evidence>
<dbReference type="CDD" id="cd02440">
    <property type="entry name" value="AdoMet_MTases"/>
    <property type="match status" value="1"/>
</dbReference>
<protein>
    <recommendedName>
        <fullName evidence="9">Catechol O-methyltransferase</fullName>
    </recommendedName>
</protein>
<dbReference type="Pfam" id="PF13578">
    <property type="entry name" value="Methyltransf_24"/>
    <property type="match status" value="1"/>
</dbReference>
<dbReference type="Pfam" id="PF01535">
    <property type="entry name" value="PPR"/>
    <property type="match status" value="1"/>
</dbReference>
<dbReference type="EMBL" id="CAXAMN010028350">
    <property type="protein sequence ID" value="CAK9116210.1"/>
    <property type="molecule type" value="Genomic_DNA"/>
</dbReference>
<evidence type="ECO:0000256" key="4">
    <source>
        <dbReference type="ARBA" id="ARBA00023453"/>
    </source>
</evidence>
<evidence type="ECO:0000256" key="1">
    <source>
        <dbReference type="ARBA" id="ARBA00022603"/>
    </source>
</evidence>
<evidence type="ECO:0000313" key="8">
    <source>
        <dbReference type="Proteomes" id="UP001642484"/>
    </source>
</evidence>
<dbReference type="Gene3D" id="3.40.50.150">
    <property type="entry name" value="Vaccinia Virus protein VP39"/>
    <property type="match status" value="1"/>
</dbReference>
<evidence type="ECO:0000256" key="2">
    <source>
        <dbReference type="ARBA" id="ARBA00022679"/>
    </source>
</evidence>
<dbReference type="NCBIfam" id="TIGR00756">
    <property type="entry name" value="PPR"/>
    <property type="match status" value="1"/>
</dbReference>
<keyword evidence="2" id="KW-0808">Transferase</keyword>
<evidence type="ECO:0000256" key="5">
    <source>
        <dbReference type="PROSITE-ProRule" id="PRU00708"/>
    </source>
</evidence>
<organism evidence="7 8">
    <name type="scientific">Durusdinium trenchii</name>
    <dbReference type="NCBI Taxonomy" id="1381693"/>
    <lineage>
        <taxon>Eukaryota</taxon>
        <taxon>Sar</taxon>
        <taxon>Alveolata</taxon>
        <taxon>Dinophyceae</taxon>
        <taxon>Suessiales</taxon>
        <taxon>Symbiodiniaceae</taxon>
        <taxon>Durusdinium</taxon>
    </lineage>
</organism>
<dbReference type="PROSITE" id="PS51682">
    <property type="entry name" value="SAM_OMT_I"/>
    <property type="match status" value="1"/>
</dbReference>
<feature type="region of interest" description="Disordered" evidence="6">
    <location>
        <begin position="269"/>
        <end position="397"/>
    </location>
</feature>